<evidence type="ECO:0000256" key="2">
    <source>
        <dbReference type="ARBA" id="ARBA00022741"/>
    </source>
</evidence>
<dbReference type="AlphaFoldDB" id="A0A177B0J4"/>
<dbReference type="PROSITE" id="PS51419">
    <property type="entry name" value="RAB"/>
    <property type="match status" value="1"/>
</dbReference>
<dbReference type="SUPFAM" id="SSF52540">
    <property type="entry name" value="P-loop containing nucleoside triphosphate hydrolases"/>
    <property type="match status" value="1"/>
</dbReference>
<dbReference type="EMBL" id="LWCA01000571">
    <property type="protein sequence ID" value="OAF67807.1"/>
    <property type="molecule type" value="Genomic_DNA"/>
</dbReference>
<sequence>MSGQTKYRFLNPLFLRKADAVLIVYDIKNLESFFSVEEWLNLFTIYNDRAIINVIANKNDLVNQYTTIVPSCAGLETCNFRNMDVIFTKQTAFEKIEIL</sequence>
<dbReference type="Pfam" id="PF00071">
    <property type="entry name" value="Ras"/>
    <property type="match status" value="1"/>
</dbReference>
<organism evidence="3 4">
    <name type="scientific">Intoshia linei</name>
    <dbReference type="NCBI Taxonomy" id="1819745"/>
    <lineage>
        <taxon>Eukaryota</taxon>
        <taxon>Metazoa</taxon>
        <taxon>Spiralia</taxon>
        <taxon>Lophotrochozoa</taxon>
        <taxon>Mesozoa</taxon>
        <taxon>Orthonectida</taxon>
        <taxon>Rhopaluridae</taxon>
        <taxon>Intoshia</taxon>
    </lineage>
</organism>
<proteinExistence type="inferred from homology"/>
<evidence type="ECO:0000256" key="1">
    <source>
        <dbReference type="ARBA" id="ARBA00006270"/>
    </source>
</evidence>
<evidence type="ECO:0000313" key="3">
    <source>
        <dbReference type="EMBL" id="OAF67807.1"/>
    </source>
</evidence>
<protein>
    <submittedName>
        <fullName evidence="3">Uncharacterized protein</fullName>
    </submittedName>
</protein>
<evidence type="ECO:0000313" key="4">
    <source>
        <dbReference type="Proteomes" id="UP000078046"/>
    </source>
</evidence>
<comment type="caution">
    <text evidence="3">The sequence shown here is derived from an EMBL/GenBank/DDBJ whole genome shotgun (WGS) entry which is preliminary data.</text>
</comment>
<name>A0A177B0J4_9BILA</name>
<dbReference type="GO" id="GO:0005525">
    <property type="term" value="F:GTP binding"/>
    <property type="evidence" value="ECO:0007669"/>
    <property type="project" value="InterPro"/>
</dbReference>
<dbReference type="PANTHER" id="PTHR47978">
    <property type="match status" value="1"/>
</dbReference>
<dbReference type="Proteomes" id="UP000078046">
    <property type="component" value="Unassembled WGS sequence"/>
</dbReference>
<dbReference type="Gene3D" id="3.40.50.300">
    <property type="entry name" value="P-loop containing nucleotide triphosphate hydrolases"/>
    <property type="match status" value="1"/>
</dbReference>
<dbReference type="InterPro" id="IPR001806">
    <property type="entry name" value="Small_GTPase"/>
</dbReference>
<keyword evidence="2" id="KW-0547">Nucleotide-binding</keyword>
<accession>A0A177B0J4</accession>
<gene>
    <name evidence="3" type="ORF">A3Q56_04463</name>
</gene>
<keyword evidence="4" id="KW-1185">Reference proteome</keyword>
<dbReference type="InterPro" id="IPR027417">
    <property type="entry name" value="P-loop_NTPase"/>
</dbReference>
<dbReference type="GO" id="GO:0003924">
    <property type="term" value="F:GTPase activity"/>
    <property type="evidence" value="ECO:0007669"/>
    <property type="project" value="InterPro"/>
</dbReference>
<comment type="similarity">
    <text evidence="1">Belongs to the small GTPase superfamily. Rab family.</text>
</comment>
<reference evidence="3 4" key="1">
    <citation type="submission" date="2016-04" db="EMBL/GenBank/DDBJ databases">
        <title>The genome of Intoshia linei affirms orthonectids as highly simplified spiralians.</title>
        <authorList>
            <person name="Mikhailov K.V."/>
            <person name="Slusarev G.S."/>
            <person name="Nikitin M.A."/>
            <person name="Logacheva M.D."/>
            <person name="Penin A."/>
            <person name="Aleoshin V."/>
            <person name="Panchin Y.V."/>
        </authorList>
    </citation>
    <scope>NUCLEOTIDE SEQUENCE [LARGE SCALE GENOMIC DNA]</scope>
    <source>
        <strain evidence="3">Intl2013</strain>
        <tissue evidence="3">Whole animal</tissue>
    </source>
</reference>
<dbReference type="OrthoDB" id="9989112at2759"/>